<sequence>MEIGIYTFADLCRNPHTGEGIGAKQRLREIVDAAKLADEAGLDVFGVGEHHRLEYAASAPAIVLSSVAQVTKRIKLTSATTVLGTIDPVRLFQDFATLDLLSDGRAEIIAGRGAFRESFPLFGYDVALYDELFQEHLELLLQLRASEKITWSGRHRPALEQADIAPRPAQSEIPIWVAVGSSVDSAARAGKLGTHLAIMALGGSPYRFQPFVEAYREAAAESGHDAGKLKIGVTSHAYIAKTSKQARDEFYPYYMNYWKENNRQHGMISRLTRTEYEWMSAPDTVLFVGSTQQIVEKILRQHEMFGHQRFIAQVDIGGIPFGKVASTIERLALEVAPAVRKALRTN</sequence>
<dbReference type="InterPro" id="IPR011251">
    <property type="entry name" value="Luciferase-like_dom"/>
</dbReference>
<feature type="domain" description="Luciferase-like" evidence="3">
    <location>
        <begin position="1"/>
        <end position="306"/>
    </location>
</feature>
<evidence type="ECO:0000256" key="2">
    <source>
        <dbReference type="ARBA" id="ARBA00023033"/>
    </source>
</evidence>
<dbReference type="EMBL" id="RBAH01000008">
    <property type="protein sequence ID" value="RKN84440.1"/>
    <property type="molecule type" value="Genomic_DNA"/>
</dbReference>
<keyword evidence="2" id="KW-0503">Monooxygenase</keyword>
<keyword evidence="5" id="KW-1185">Reference proteome</keyword>
<accession>A0A3B0CH22</accession>
<name>A0A3B0CH22_9BACL</name>
<comment type="caution">
    <text evidence="4">The sequence shown here is derived from an EMBL/GenBank/DDBJ whole genome shotgun (WGS) entry which is preliminary data.</text>
</comment>
<dbReference type="PANTHER" id="PTHR30137">
    <property type="entry name" value="LUCIFERASE-LIKE MONOOXYGENASE"/>
    <property type="match status" value="1"/>
</dbReference>
<evidence type="ECO:0000256" key="1">
    <source>
        <dbReference type="ARBA" id="ARBA00023002"/>
    </source>
</evidence>
<dbReference type="SUPFAM" id="SSF51679">
    <property type="entry name" value="Bacterial luciferase-like"/>
    <property type="match status" value="1"/>
</dbReference>
<keyword evidence="1" id="KW-0560">Oxidoreductase</keyword>
<dbReference type="OrthoDB" id="9776438at2"/>
<dbReference type="InterPro" id="IPR036661">
    <property type="entry name" value="Luciferase-like_sf"/>
</dbReference>
<organism evidence="4 5">
    <name type="scientific">Paenibacillus ginsengarvi</name>
    <dbReference type="NCBI Taxonomy" id="400777"/>
    <lineage>
        <taxon>Bacteria</taxon>
        <taxon>Bacillati</taxon>
        <taxon>Bacillota</taxon>
        <taxon>Bacilli</taxon>
        <taxon>Bacillales</taxon>
        <taxon>Paenibacillaceae</taxon>
        <taxon>Paenibacillus</taxon>
    </lineage>
</organism>
<evidence type="ECO:0000313" key="5">
    <source>
        <dbReference type="Proteomes" id="UP000282311"/>
    </source>
</evidence>
<gene>
    <name evidence="4" type="ORF">D7M11_13230</name>
</gene>
<evidence type="ECO:0000259" key="3">
    <source>
        <dbReference type="Pfam" id="PF00296"/>
    </source>
</evidence>
<dbReference type="InterPro" id="IPR050766">
    <property type="entry name" value="Bact_Lucif_Oxidored"/>
</dbReference>
<dbReference type="Pfam" id="PF00296">
    <property type="entry name" value="Bac_luciferase"/>
    <property type="match status" value="1"/>
</dbReference>
<dbReference type="GO" id="GO:0004497">
    <property type="term" value="F:monooxygenase activity"/>
    <property type="evidence" value="ECO:0007669"/>
    <property type="project" value="UniProtKB-KW"/>
</dbReference>
<protein>
    <submittedName>
        <fullName evidence="4">LLM class flavin-dependent oxidoreductase</fullName>
    </submittedName>
</protein>
<dbReference type="Gene3D" id="3.20.20.30">
    <property type="entry name" value="Luciferase-like domain"/>
    <property type="match status" value="1"/>
</dbReference>
<dbReference type="AlphaFoldDB" id="A0A3B0CH22"/>
<dbReference type="PANTHER" id="PTHR30137:SF8">
    <property type="entry name" value="BLR5498 PROTEIN"/>
    <property type="match status" value="1"/>
</dbReference>
<dbReference type="GO" id="GO:0016705">
    <property type="term" value="F:oxidoreductase activity, acting on paired donors, with incorporation or reduction of molecular oxygen"/>
    <property type="evidence" value="ECO:0007669"/>
    <property type="project" value="InterPro"/>
</dbReference>
<reference evidence="4 5" key="1">
    <citation type="journal article" date="2007" name="Int. J. Syst. Evol. Microbiol.">
        <title>Paenibacillus ginsengarvi sp. nov., isolated from soil from ginseng cultivation.</title>
        <authorList>
            <person name="Yoon M.H."/>
            <person name="Ten L.N."/>
            <person name="Im W.T."/>
        </authorList>
    </citation>
    <scope>NUCLEOTIDE SEQUENCE [LARGE SCALE GENOMIC DNA]</scope>
    <source>
        <strain evidence="4 5">KCTC 13059</strain>
    </source>
</reference>
<proteinExistence type="predicted"/>
<dbReference type="GO" id="GO:0005829">
    <property type="term" value="C:cytosol"/>
    <property type="evidence" value="ECO:0007669"/>
    <property type="project" value="TreeGrafter"/>
</dbReference>
<dbReference type="CDD" id="cd00347">
    <property type="entry name" value="Flavin_utilizing_monoxygenases"/>
    <property type="match status" value="1"/>
</dbReference>
<dbReference type="Proteomes" id="UP000282311">
    <property type="component" value="Unassembled WGS sequence"/>
</dbReference>
<evidence type="ECO:0000313" key="4">
    <source>
        <dbReference type="EMBL" id="RKN84440.1"/>
    </source>
</evidence>
<dbReference type="RefSeq" id="WP_120747696.1">
    <property type="nucleotide sequence ID" value="NZ_RBAH01000008.1"/>
</dbReference>